<name>A0A975T0X2_9ACTN</name>
<dbReference type="KEGG" id="nps:KRR39_03125"/>
<dbReference type="PANTHER" id="PTHR23026">
    <property type="entry name" value="NADPH NITROREDUCTASE"/>
    <property type="match status" value="1"/>
</dbReference>
<evidence type="ECO:0000313" key="3">
    <source>
        <dbReference type="Proteomes" id="UP000683575"/>
    </source>
</evidence>
<dbReference type="AlphaFoldDB" id="A0A975T0X2"/>
<dbReference type="Proteomes" id="UP000683575">
    <property type="component" value="Chromosome"/>
</dbReference>
<dbReference type="NCBIfam" id="NF047509">
    <property type="entry name" value="Rv3131_FMN_oxido"/>
    <property type="match status" value="1"/>
</dbReference>
<reference evidence="2" key="1">
    <citation type="submission" date="2021-06" db="EMBL/GenBank/DDBJ databases">
        <title>Complete genome sequence of Nocardioides sp. G188.</title>
        <authorList>
            <person name="Im W.-T."/>
        </authorList>
    </citation>
    <scope>NUCLEOTIDE SEQUENCE</scope>
    <source>
        <strain evidence="2">G188</strain>
    </source>
</reference>
<keyword evidence="3" id="KW-1185">Reference proteome</keyword>
<accession>A0A975T0X2</accession>
<dbReference type="RefSeq" id="WP_216940705.1">
    <property type="nucleotide sequence ID" value="NZ_CP077062.1"/>
</dbReference>
<evidence type="ECO:0000256" key="1">
    <source>
        <dbReference type="SAM" id="MobiDB-lite"/>
    </source>
</evidence>
<dbReference type="GO" id="GO:0016491">
    <property type="term" value="F:oxidoreductase activity"/>
    <property type="evidence" value="ECO:0007669"/>
    <property type="project" value="TreeGrafter"/>
</dbReference>
<evidence type="ECO:0000313" key="2">
    <source>
        <dbReference type="EMBL" id="QWZ08859.1"/>
    </source>
</evidence>
<dbReference type="PANTHER" id="PTHR23026:SF123">
    <property type="entry name" value="NAD(P)H NITROREDUCTASE RV3131-RELATED"/>
    <property type="match status" value="1"/>
</dbReference>
<sequence>MNPVPPTPDEVDEILELACRAPSVHNTQPWSWRVAGGLVELYADFRRQLVYADPTRRDLMLSCGAALHHFQVAAAGRGWATRVRRLPDPGDERHVATVLLRRARSSSDSAELLRAIVERRTDRRRLSSWPVPAERLNSLSSTGSVWGAQVLPVSGEAARERLHRLTERADAVQRGNQRYVAELAAWTGTSGAQGVPVTHVPTRVGADTADPLNRRFPGGALADPEVDPGDAEDGMLLVCTSSDDPISRVRAGEALSAVWLQATRENLSVLPLSQAVEVDETRRELQVDVLGDLAFPQILLRVGWLPTTRSSLDPTPRRPVDEVRIRS</sequence>
<dbReference type="InterPro" id="IPR050627">
    <property type="entry name" value="Nitroreductase/BluB"/>
</dbReference>
<organism evidence="2 3">
    <name type="scientific">Nocardioides panacis</name>
    <dbReference type="NCBI Taxonomy" id="2849501"/>
    <lineage>
        <taxon>Bacteria</taxon>
        <taxon>Bacillati</taxon>
        <taxon>Actinomycetota</taxon>
        <taxon>Actinomycetes</taxon>
        <taxon>Propionibacteriales</taxon>
        <taxon>Nocardioidaceae</taxon>
        <taxon>Nocardioides</taxon>
    </lineage>
</organism>
<feature type="region of interest" description="Disordered" evidence="1">
    <location>
        <begin position="202"/>
        <end position="221"/>
    </location>
</feature>
<gene>
    <name evidence="2" type="ORF">KRR39_03125</name>
</gene>
<evidence type="ECO:0008006" key="4">
    <source>
        <dbReference type="Google" id="ProtNLM"/>
    </source>
</evidence>
<proteinExistence type="predicted"/>
<dbReference type="EMBL" id="CP077062">
    <property type="protein sequence ID" value="QWZ08859.1"/>
    <property type="molecule type" value="Genomic_DNA"/>
</dbReference>
<protein>
    <recommendedName>
        <fullName evidence="4">NAD(P)H nitroreductase</fullName>
    </recommendedName>
</protein>